<proteinExistence type="predicted"/>
<dbReference type="AlphaFoldDB" id="A0A4V2ZZB5"/>
<organism evidence="1 2">
    <name type="scientific">Paraburkholderia silviterrae</name>
    <dbReference type="NCBI Taxonomy" id="2528715"/>
    <lineage>
        <taxon>Bacteria</taxon>
        <taxon>Pseudomonadati</taxon>
        <taxon>Pseudomonadota</taxon>
        <taxon>Betaproteobacteria</taxon>
        <taxon>Burkholderiales</taxon>
        <taxon>Burkholderiaceae</taxon>
        <taxon>Paraburkholderia</taxon>
    </lineage>
</organism>
<dbReference type="RefSeq" id="WP_133194479.1">
    <property type="nucleotide sequence ID" value="NZ_JBHUCW010000006.1"/>
</dbReference>
<dbReference type="EMBL" id="SMRP01000003">
    <property type="protein sequence ID" value="TDG24641.1"/>
    <property type="molecule type" value="Genomic_DNA"/>
</dbReference>
<protein>
    <submittedName>
        <fullName evidence="1">Uncharacterized protein</fullName>
    </submittedName>
</protein>
<dbReference type="Proteomes" id="UP000295722">
    <property type="component" value="Unassembled WGS sequence"/>
</dbReference>
<evidence type="ECO:0000313" key="1">
    <source>
        <dbReference type="EMBL" id="TDG24641.1"/>
    </source>
</evidence>
<name>A0A4V2ZZB5_9BURK</name>
<sequence length="127" mass="12762">MQVEFAFAASSAAAVATHPVWFFRSAETGISATSITGMHVAHAGGTNAVFVTDQKVLADAAVNGSAAGTQGPSAGWSKAVYGHAASFDAAGRTCAKGCPKVGVMTYDARKAGREARRASVVAKVTGS</sequence>
<evidence type="ECO:0000313" key="2">
    <source>
        <dbReference type="Proteomes" id="UP000295722"/>
    </source>
</evidence>
<keyword evidence="2" id="KW-1185">Reference proteome</keyword>
<reference evidence="1 2" key="1">
    <citation type="submission" date="2019-03" db="EMBL/GenBank/DDBJ databases">
        <title>Paraburkholderia sp. 4M-K11, isolated from subtropical forest soil.</title>
        <authorList>
            <person name="Gao Z.-H."/>
            <person name="Qiu L.-H."/>
        </authorList>
    </citation>
    <scope>NUCLEOTIDE SEQUENCE [LARGE SCALE GENOMIC DNA]</scope>
    <source>
        <strain evidence="1 2">4M-K11</strain>
    </source>
</reference>
<gene>
    <name evidence="1" type="ORF">EYW47_08805</name>
</gene>
<accession>A0A4V2ZZB5</accession>
<comment type="caution">
    <text evidence="1">The sequence shown here is derived from an EMBL/GenBank/DDBJ whole genome shotgun (WGS) entry which is preliminary data.</text>
</comment>